<name>A0A2V2N2I3_9EURY</name>
<dbReference type="EMBL" id="QGMZ01000056">
    <property type="protein sequence ID" value="PWR69671.1"/>
    <property type="molecule type" value="Genomic_DNA"/>
</dbReference>
<dbReference type="SUPFAM" id="SSF63446">
    <property type="entry name" value="Type I dockerin domain"/>
    <property type="match status" value="1"/>
</dbReference>
<dbReference type="PANTHER" id="PTHR30535">
    <property type="entry name" value="VITAMIN B12-BINDING PROTEIN"/>
    <property type="match status" value="1"/>
</dbReference>
<evidence type="ECO:0000259" key="1">
    <source>
        <dbReference type="PROSITE" id="PS50983"/>
    </source>
</evidence>
<dbReference type="InterPro" id="IPR036439">
    <property type="entry name" value="Dockerin_dom_sf"/>
</dbReference>
<dbReference type="GO" id="GO:0000272">
    <property type="term" value="P:polysaccharide catabolic process"/>
    <property type="evidence" value="ECO:0007669"/>
    <property type="project" value="InterPro"/>
</dbReference>
<dbReference type="InterPro" id="IPR002491">
    <property type="entry name" value="ABC_transptr_periplasmic_BD"/>
</dbReference>
<keyword evidence="3" id="KW-1185">Reference proteome</keyword>
<sequence length="340" mass="37695">MIKFQKFFLFLGLCLLVIGPVSAYDFTLSVYGNANMDDIIDEEDITYLKGIISGVKEKTQFADANYDGIVNEDDISRIESIIAGDETEVTMVDCNERTVTMKVPLKRVVAAYPGAVTLITTLDSFDTIVGVDENTIQNADSQLFGQKYPEIKNLETVGTFSDINQEKILSLHPDVVISMSSSLEPDVADEIQKNTGVPVFFPNFNRVKYDDDGGYFENWRQTGILFGKQNRAEDLISLWNEEIGKVEDITSSIPEDDKVKVYIAGFTKAGFEGTLCLYDPIDIAGGKNVAEGAAPTTNFGVLTISKEQIIKWNPDVILIHRAGKEPWYPIEDIVSDPELG</sequence>
<dbReference type="SUPFAM" id="SSF53807">
    <property type="entry name" value="Helical backbone' metal receptor"/>
    <property type="match status" value="1"/>
</dbReference>
<dbReference type="GeneID" id="97607897"/>
<evidence type="ECO:0000313" key="2">
    <source>
        <dbReference type="EMBL" id="PWR69671.1"/>
    </source>
</evidence>
<dbReference type="PANTHER" id="PTHR30535:SF34">
    <property type="entry name" value="MOLYBDATE-BINDING PROTEIN MOLA"/>
    <property type="match status" value="1"/>
</dbReference>
<dbReference type="OrthoDB" id="24039at2157"/>
<organism evidence="2 3">
    <name type="scientific">Methanospirillum stamsii</name>
    <dbReference type="NCBI Taxonomy" id="1277351"/>
    <lineage>
        <taxon>Archaea</taxon>
        <taxon>Methanobacteriati</taxon>
        <taxon>Methanobacteriota</taxon>
        <taxon>Stenosarchaea group</taxon>
        <taxon>Methanomicrobia</taxon>
        <taxon>Methanomicrobiales</taxon>
        <taxon>Methanospirillaceae</taxon>
        <taxon>Methanospirillum</taxon>
    </lineage>
</organism>
<dbReference type="Gene3D" id="3.40.50.1980">
    <property type="entry name" value="Nitrogenase molybdenum iron protein domain"/>
    <property type="match status" value="2"/>
</dbReference>
<dbReference type="PROSITE" id="PS50983">
    <property type="entry name" value="FE_B12_PBP"/>
    <property type="match status" value="1"/>
</dbReference>
<dbReference type="InterPro" id="IPR050902">
    <property type="entry name" value="ABC_Transporter_SBP"/>
</dbReference>
<dbReference type="RefSeq" id="WP_109942347.1">
    <property type="nucleotide sequence ID" value="NZ_CP176366.1"/>
</dbReference>
<protein>
    <recommendedName>
        <fullName evidence="1">Fe/B12 periplasmic-binding domain-containing protein</fullName>
    </recommendedName>
</protein>
<feature type="domain" description="Fe/B12 periplasmic-binding" evidence="1">
    <location>
        <begin position="107"/>
        <end position="340"/>
    </location>
</feature>
<dbReference type="Proteomes" id="UP000245934">
    <property type="component" value="Unassembled WGS sequence"/>
</dbReference>
<dbReference type="Gene3D" id="1.10.1330.10">
    <property type="entry name" value="Dockerin domain"/>
    <property type="match status" value="1"/>
</dbReference>
<dbReference type="Pfam" id="PF01497">
    <property type="entry name" value="Peripla_BP_2"/>
    <property type="match status" value="1"/>
</dbReference>
<comment type="caution">
    <text evidence="2">The sequence shown here is derived from an EMBL/GenBank/DDBJ whole genome shotgun (WGS) entry which is preliminary data.</text>
</comment>
<proteinExistence type="predicted"/>
<accession>A0A2V2N2I3</accession>
<evidence type="ECO:0000313" key="3">
    <source>
        <dbReference type="Proteomes" id="UP000245934"/>
    </source>
</evidence>
<dbReference type="AlphaFoldDB" id="A0A2V2N2I3"/>
<dbReference type="CDD" id="cd14256">
    <property type="entry name" value="Dockerin_I"/>
    <property type="match status" value="1"/>
</dbReference>
<reference evidence="2 3" key="1">
    <citation type="submission" date="2018-05" db="EMBL/GenBank/DDBJ databases">
        <title>Draft genome of Methanospirillum stamsii Pt1.</title>
        <authorList>
            <person name="Dueholm M.S."/>
            <person name="Nielsen P.H."/>
            <person name="Bakmann L.F."/>
            <person name="Otzen D.E."/>
        </authorList>
    </citation>
    <scope>NUCLEOTIDE SEQUENCE [LARGE SCALE GENOMIC DNA]</scope>
    <source>
        <strain evidence="2 3">Pt1</strain>
    </source>
</reference>
<gene>
    <name evidence="2" type="ORF">DLD82_17090</name>
</gene>